<dbReference type="PANTHER" id="PTHR21255:SF65">
    <property type="entry name" value="TCTEX1 DOMAIN-CONTAINING PROTEIN 2"/>
    <property type="match status" value="1"/>
</dbReference>
<reference evidence="2" key="2">
    <citation type="submission" date="2014-06" db="EMBL/GenBank/DDBJ databases">
        <authorList>
            <person name="Aslett M."/>
        </authorList>
    </citation>
    <scope>NUCLEOTIDE SEQUENCE</scope>
</reference>
<dbReference type="GO" id="GO:0005737">
    <property type="term" value="C:cytoplasm"/>
    <property type="evidence" value="ECO:0007669"/>
    <property type="project" value="TreeGrafter"/>
</dbReference>
<organism evidence="2">
    <name type="scientific">Echinococcus granulosus</name>
    <name type="common">Hydatid tapeworm</name>
    <dbReference type="NCBI Taxonomy" id="6210"/>
    <lineage>
        <taxon>Eukaryota</taxon>
        <taxon>Metazoa</taxon>
        <taxon>Spiralia</taxon>
        <taxon>Lophotrochozoa</taxon>
        <taxon>Platyhelminthes</taxon>
        <taxon>Cestoda</taxon>
        <taxon>Eucestoda</taxon>
        <taxon>Cyclophyllidea</taxon>
        <taxon>Taeniidae</taxon>
        <taxon>Echinococcus</taxon>
        <taxon>Echinococcus granulosus group</taxon>
    </lineage>
</organism>
<dbReference type="AlphaFoldDB" id="A0A068WG09"/>
<evidence type="ECO:0000313" key="2">
    <source>
        <dbReference type="EMBL" id="CDS19043.1"/>
    </source>
</evidence>
<evidence type="ECO:0000313" key="4">
    <source>
        <dbReference type="WBParaSite" id="EgrG_000432400"/>
    </source>
</evidence>
<dbReference type="InterPro" id="IPR038586">
    <property type="entry name" value="Tctex-1-like_sf"/>
</dbReference>
<dbReference type="GO" id="GO:0007018">
    <property type="term" value="P:microtubule-based movement"/>
    <property type="evidence" value="ECO:0007669"/>
    <property type="project" value="TreeGrafter"/>
</dbReference>
<accession>A0A068WG09</accession>
<dbReference type="WBParaSite" id="EgrG_000432400">
    <property type="protein sequence ID" value="EgrG_000432400"/>
    <property type="gene ID" value="EgrG_000432400"/>
</dbReference>
<dbReference type="GO" id="GO:0045505">
    <property type="term" value="F:dynein intermediate chain binding"/>
    <property type="evidence" value="ECO:0007669"/>
    <property type="project" value="TreeGrafter"/>
</dbReference>
<evidence type="ECO:0000256" key="1">
    <source>
        <dbReference type="ARBA" id="ARBA00005361"/>
    </source>
</evidence>
<name>A0A068WG09_ECHGR</name>
<dbReference type="InterPro" id="IPR005334">
    <property type="entry name" value="Tctex-1-like"/>
</dbReference>
<evidence type="ECO:0000313" key="3">
    <source>
        <dbReference type="Proteomes" id="UP000492820"/>
    </source>
</evidence>
<proteinExistence type="inferred from homology"/>
<dbReference type="OrthoDB" id="10248487at2759"/>
<sequence length="164" mass="18208">MASEVALVHGKINAQSGTFTKSKAETGHSSLFTITHCDVPNHMATPRSTYSTYQLEPDVKFPKAIVAKIVKEVVDGLLLGREYEPEFCRQASRRMTDVLKARVKSLQLKRYKIITQATLSSVSDPNFYSSSRCLWEPALDTCVSYDFCNGSIVATANVFGIYQS</sequence>
<reference evidence="2 3" key="1">
    <citation type="journal article" date="2013" name="Nature">
        <title>The genomes of four tapeworm species reveal adaptations to parasitism.</title>
        <authorList>
            <person name="Tsai I.J."/>
            <person name="Zarowiecki M."/>
            <person name="Holroyd N."/>
            <person name="Garciarrubio A."/>
            <person name="Sanchez-Flores A."/>
            <person name="Brooks K.L."/>
            <person name="Tracey A."/>
            <person name="Bobes R.J."/>
            <person name="Fragoso G."/>
            <person name="Sciutto E."/>
            <person name="Aslett M."/>
            <person name="Beasley H."/>
            <person name="Bennett H.M."/>
            <person name="Cai J."/>
            <person name="Camicia F."/>
            <person name="Clark R."/>
            <person name="Cucher M."/>
            <person name="De Silva N."/>
            <person name="Day T.A."/>
            <person name="Deplazes P."/>
            <person name="Estrada K."/>
            <person name="Fernandez C."/>
            <person name="Holland P.W."/>
            <person name="Hou J."/>
            <person name="Hu S."/>
            <person name="Huckvale T."/>
            <person name="Hung S.S."/>
            <person name="Kamenetzky L."/>
            <person name="Keane J.A."/>
            <person name="Kiss F."/>
            <person name="Koziol U."/>
            <person name="Lambert O."/>
            <person name="Liu K."/>
            <person name="Luo X."/>
            <person name="Luo Y."/>
            <person name="Macchiaroli N."/>
            <person name="Nichol S."/>
            <person name="Paps J."/>
            <person name="Parkinson J."/>
            <person name="Pouchkina-Stantcheva N."/>
            <person name="Riddiford N."/>
            <person name="Rosenzvit M."/>
            <person name="Salinas G."/>
            <person name="Wasmuth J.D."/>
            <person name="Zamanian M."/>
            <person name="Zheng Y."/>
            <person name="Cai X."/>
            <person name="Soberon X."/>
            <person name="Olson P.D."/>
            <person name="Laclette J.P."/>
            <person name="Brehm K."/>
            <person name="Berriman M."/>
            <person name="Garciarrubio A."/>
            <person name="Bobes R.J."/>
            <person name="Fragoso G."/>
            <person name="Sanchez-Flores A."/>
            <person name="Estrada K."/>
            <person name="Cevallos M.A."/>
            <person name="Morett E."/>
            <person name="Gonzalez V."/>
            <person name="Portillo T."/>
            <person name="Ochoa-Leyva A."/>
            <person name="Jose M.V."/>
            <person name="Sciutto E."/>
            <person name="Landa A."/>
            <person name="Jimenez L."/>
            <person name="Valdes V."/>
            <person name="Carrero J.C."/>
            <person name="Larralde C."/>
            <person name="Morales-Montor J."/>
            <person name="Limon-Lason J."/>
            <person name="Soberon X."/>
            <person name="Laclette J.P."/>
        </authorList>
    </citation>
    <scope>NUCLEOTIDE SEQUENCE [LARGE SCALE GENOMIC DNA]</scope>
</reference>
<dbReference type="Gene3D" id="3.30.1140.40">
    <property type="entry name" value="Tctex-1"/>
    <property type="match status" value="1"/>
</dbReference>
<gene>
    <name evidence="4" type="primary">EGR_02277</name>
    <name evidence="2" type="ORF">EgrG_000432400</name>
</gene>
<protein>
    <submittedName>
        <fullName evidence="2 4">Tctex 1</fullName>
    </submittedName>
</protein>
<dbReference type="GO" id="GO:0005868">
    <property type="term" value="C:cytoplasmic dynein complex"/>
    <property type="evidence" value="ECO:0007669"/>
    <property type="project" value="TreeGrafter"/>
</dbReference>
<dbReference type="Proteomes" id="UP000492820">
    <property type="component" value="Unassembled WGS sequence"/>
</dbReference>
<reference evidence="4" key="3">
    <citation type="submission" date="2020-10" db="UniProtKB">
        <authorList>
            <consortium name="WormBaseParasite"/>
        </authorList>
    </citation>
    <scope>IDENTIFICATION</scope>
</reference>
<dbReference type="EMBL" id="LK028579">
    <property type="protein sequence ID" value="CDS19043.1"/>
    <property type="molecule type" value="Genomic_DNA"/>
</dbReference>
<comment type="similarity">
    <text evidence="1">Belongs to the dynein light chain Tctex-type family.</text>
</comment>
<dbReference type="Pfam" id="PF03645">
    <property type="entry name" value="Tctex-1"/>
    <property type="match status" value="1"/>
</dbReference>
<dbReference type="PANTHER" id="PTHR21255">
    <property type="entry name" value="T-COMPLEX-ASSOCIATED-TESTIS-EXPRESSED 1/ DYNEIN LIGHT CHAIN"/>
    <property type="match status" value="1"/>
</dbReference>